<name>A0AA35G8A1_9FIRM</name>
<dbReference type="InterPro" id="IPR009875">
    <property type="entry name" value="PilZ_domain"/>
</dbReference>
<reference evidence="2" key="1">
    <citation type="submission" date="2022-03" db="EMBL/GenBank/DDBJ databases">
        <title>Complete genome sequence of Caldinitratiruptor microaerophilus.</title>
        <authorList>
            <person name="Mukaiyama R."/>
            <person name="Nishiyama T."/>
            <person name="Ueda K."/>
        </authorList>
    </citation>
    <scope>NUCLEOTIDE SEQUENCE</scope>
    <source>
        <strain evidence="2">JCM 16183</strain>
    </source>
</reference>
<dbReference type="Pfam" id="PF07238">
    <property type="entry name" value="PilZ"/>
    <property type="match status" value="1"/>
</dbReference>
<keyword evidence="3" id="KW-1185">Reference proteome</keyword>
<sequence length="276" mass="30105">MQLTWNQILSSLDSCYAKVRWKNPSQPDVVLEGEILVTGEDLHFVASSEAAENVPDRGFAQLLVFTARGVVSGSGLLIRKSPQRFQVFVSGPVTVTQRRTHFRFSVQHPVSLELGAAGAAAVGATLSDLSLGGARIISPTELRPGHVVRVEIPSTPVGSLKLNGRVQRVAALDDKTWSVGVEWKDISTEDREKLKQLLLAVLSKRWPREGDAGAGSTGDAARRRAERAQELITQVARIVMNSNMKAEDIHEAIRLSTELIDEVNKLIETLRSKGAD</sequence>
<evidence type="ECO:0000313" key="3">
    <source>
        <dbReference type="Proteomes" id="UP001163687"/>
    </source>
</evidence>
<feature type="domain" description="PilZ" evidence="1">
    <location>
        <begin position="97"/>
        <end position="199"/>
    </location>
</feature>
<dbReference type="AlphaFoldDB" id="A0AA35G8A1"/>
<dbReference type="EMBL" id="AP025628">
    <property type="protein sequence ID" value="BDG60861.1"/>
    <property type="molecule type" value="Genomic_DNA"/>
</dbReference>
<dbReference type="RefSeq" id="WP_264841552.1">
    <property type="nucleotide sequence ID" value="NZ_AP025628.1"/>
</dbReference>
<dbReference type="SUPFAM" id="SSF141371">
    <property type="entry name" value="PilZ domain-like"/>
    <property type="match status" value="1"/>
</dbReference>
<evidence type="ECO:0000313" key="2">
    <source>
        <dbReference type="EMBL" id="BDG60861.1"/>
    </source>
</evidence>
<dbReference type="Proteomes" id="UP001163687">
    <property type="component" value="Chromosome"/>
</dbReference>
<accession>A0AA35G8A1</accession>
<proteinExistence type="predicted"/>
<evidence type="ECO:0000259" key="1">
    <source>
        <dbReference type="Pfam" id="PF07238"/>
    </source>
</evidence>
<organism evidence="2 3">
    <name type="scientific">Caldinitratiruptor microaerophilus</name>
    <dbReference type="NCBI Taxonomy" id="671077"/>
    <lineage>
        <taxon>Bacteria</taxon>
        <taxon>Bacillati</taxon>
        <taxon>Bacillota</taxon>
        <taxon>Clostridia</taxon>
        <taxon>Eubacteriales</taxon>
        <taxon>Symbiobacteriaceae</taxon>
        <taxon>Caldinitratiruptor</taxon>
    </lineage>
</organism>
<protein>
    <recommendedName>
        <fullName evidence="1">PilZ domain-containing protein</fullName>
    </recommendedName>
</protein>
<dbReference type="Gene3D" id="2.40.10.220">
    <property type="entry name" value="predicted glycosyltransferase like domains"/>
    <property type="match status" value="1"/>
</dbReference>
<dbReference type="GO" id="GO:0035438">
    <property type="term" value="F:cyclic-di-GMP binding"/>
    <property type="evidence" value="ECO:0007669"/>
    <property type="project" value="InterPro"/>
</dbReference>
<gene>
    <name evidence="2" type="ORF">caldi_19510</name>
</gene>
<dbReference type="KEGG" id="cmic:caldi_19510"/>